<evidence type="ECO:0000313" key="1">
    <source>
        <dbReference type="EMBL" id="MBK1667375.1"/>
    </source>
</evidence>
<dbReference type="InterPro" id="IPR040442">
    <property type="entry name" value="Pyrv_kinase-like_dom_sf"/>
</dbReference>
<name>A0ABS1DAH2_9PROT</name>
<dbReference type="PANTHER" id="PTHR42905">
    <property type="entry name" value="PHOSPHOENOLPYRUVATE CARBOXYLASE"/>
    <property type="match status" value="1"/>
</dbReference>
<keyword evidence="2" id="KW-1185">Reference proteome</keyword>
<dbReference type="PANTHER" id="PTHR42905:SF5">
    <property type="entry name" value="CARBOXYVINYL-CARBOXYPHOSPHONATE PHOSPHORYLMUTASE, CHLOROPLASTIC"/>
    <property type="match status" value="1"/>
</dbReference>
<dbReference type="EMBL" id="NRRL01000006">
    <property type="protein sequence ID" value="MBK1667375.1"/>
    <property type="molecule type" value="Genomic_DNA"/>
</dbReference>
<dbReference type="CDD" id="cd00377">
    <property type="entry name" value="ICL_PEPM"/>
    <property type="match status" value="1"/>
</dbReference>
<reference evidence="1 2" key="1">
    <citation type="journal article" date="2020" name="Microorganisms">
        <title>Osmotic Adaptation and Compatible Solute Biosynthesis of Phototrophic Bacteria as Revealed from Genome Analyses.</title>
        <authorList>
            <person name="Imhoff J.F."/>
            <person name="Rahn T."/>
            <person name="Kunzel S."/>
            <person name="Keller A."/>
            <person name="Neulinger S.C."/>
        </authorList>
    </citation>
    <scope>NUCLEOTIDE SEQUENCE [LARGE SCALE GENOMIC DNA]</scope>
    <source>
        <strain evidence="1 2">DSM 9895</strain>
    </source>
</reference>
<dbReference type="Proteomes" id="UP001296873">
    <property type="component" value="Unassembled WGS sequence"/>
</dbReference>
<dbReference type="Pfam" id="PF13714">
    <property type="entry name" value="PEP_mutase"/>
    <property type="match status" value="1"/>
</dbReference>
<proteinExistence type="predicted"/>
<dbReference type="SUPFAM" id="SSF51621">
    <property type="entry name" value="Phosphoenolpyruvate/pyruvate domain"/>
    <property type="match status" value="1"/>
</dbReference>
<dbReference type="InterPro" id="IPR039556">
    <property type="entry name" value="ICL/PEPM"/>
</dbReference>
<accession>A0ABS1DAH2</accession>
<sequence>MGTNVTQPSADPAGKRQALKAALAGGPLVVAPGVFDLISARLADAQDPAALYMTGYGTVASHLGVPDAGLATYTDMVGRVRQLAQHTRAPLIADGDTGYGGLLNVQHTVRGYEQAGAAAIQLEDQEFPKKCGHTPGRRVVAAEEMVKKIRVAVDSRDDPDFLIIARTDARTTHGLEEALRRIALYGEAGADMLFLEAPESEREMERIGGEADKPLVANMVEGGRTPVLSAERLRAFGYRMAIYPATGFLAAAAMLERVYADLVATGSSAGLDHQLYSFDAFSRLMGFEEVWAFDRRHADEPDNVAAAGSERTKDQED</sequence>
<gene>
    <name evidence="1" type="ORF">CKO28_04945</name>
</gene>
<comment type="caution">
    <text evidence="1">The sequence shown here is derived from an EMBL/GenBank/DDBJ whole genome shotgun (WGS) entry which is preliminary data.</text>
</comment>
<dbReference type="InterPro" id="IPR015813">
    <property type="entry name" value="Pyrv/PenolPyrv_kinase-like_dom"/>
</dbReference>
<organism evidence="1 2">
    <name type="scientific">Rhodovibrio sodomensis</name>
    <dbReference type="NCBI Taxonomy" id="1088"/>
    <lineage>
        <taxon>Bacteria</taxon>
        <taxon>Pseudomonadati</taxon>
        <taxon>Pseudomonadota</taxon>
        <taxon>Alphaproteobacteria</taxon>
        <taxon>Rhodospirillales</taxon>
        <taxon>Rhodovibrionaceae</taxon>
        <taxon>Rhodovibrio</taxon>
    </lineage>
</organism>
<evidence type="ECO:0000313" key="2">
    <source>
        <dbReference type="Proteomes" id="UP001296873"/>
    </source>
</evidence>
<protein>
    <submittedName>
        <fullName evidence="1">Carboxyvinyl-carboxyphosphonate phosphorylmutase</fullName>
    </submittedName>
</protein>
<dbReference type="Gene3D" id="3.20.20.60">
    <property type="entry name" value="Phosphoenolpyruvate-binding domains"/>
    <property type="match status" value="1"/>
</dbReference>